<dbReference type="SFLD" id="SFLDG01017">
    <property type="entry name" value="Polyprenyl_Transferase_Like"/>
    <property type="match status" value="1"/>
</dbReference>
<dbReference type="SFLD" id="SFLDS00005">
    <property type="entry name" value="Isoprenoid_Synthase_Type_I"/>
    <property type="match status" value="1"/>
</dbReference>
<organism evidence="5 6">
    <name type="scientific">Streptomyces spiramenti</name>
    <dbReference type="NCBI Taxonomy" id="2720606"/>
    <lineage>
        <taxon>Bacteria</taxon>
        <taxon>Bacillati</taxon>
        <taxon>Actinomycetota</taxon>
        <taxon>Actinomycetes</taxon>
        <taxon>Kitasatosporales</taxon>
        <taxon>Streptomycetaceae</taxon>
        <taxon>Streptomyces</taxon>
    </lineage>
</organism>
<comment type="caution">
    <text evidence="5">The sequence shown here is derived from an EMBL/GenBank/DDBJ whole genome shotgun (WGS) entry which is preliminary data.</text>
</comment>
<keyword evidence="6" id="KW-1185">Reference proteome</keyword>
<accession>A0ABX1ALJ1</accession>
<dbReference type="PANTHER" id="PTHR12001:SF86">
    <property type="entry name" value="GERANYLGERANYL DIPHOSPHATE SYNTHASE"/>
    <property type="match status" value="1"/>
</dbReference>
<reference evidence="5 6" key="1">
    <citation type="submission" date="2020-03" db="EMBL/GenBank/DDBJ databases">
        <title>Draft genome of Streptomyces sp. ventii, isolated from the Axial Seamount in the Pacific Ocean, and resequencing of the two type strains Streptomyces lonarensis strain NCL 716 and Streptomyces bohaiensis strain 11A07.</title>
        <authorList>
            <person name="Loughran R.M."/>
            <person name="Pfannmuller K.M."/>
            <person name="Wasson B.J."/>
            <person name="Deadmond M.C."/>
            <person name="Paddock B.E."/>
            <person name="Koyack M.J."/>
            <person name="Gallegos D.A."/>
            <person name="Mitchell E.A."/>
            <person name="Ushijima B."/>
            <person name="Saw J.H."/>
            <person name="Mcphail K.L."/>
            <person name="Videau P."/>
        </authorList>
    </citation>
    <scope>NUCLEOTIDE SEQUENCE [LARGE SCALE GENOMIC DNA]</scope>
    <source>
        <strain evidence="6">5675061</strain>
    </source>
</reference>
<evidence type="ECO:0000256" key="3">
    <source>
        <dbReference type="RuleBase" id="RU004466"/>
    </source>
</evidence>
<protein>
    <submittedName>
        <fullName evidence="5">Polyprenyl synthetase family protein</fullName>
    </submittedName>
</protein>
<keyword evidence="1" id="KW-0479">Metal-binding</keyword>
<evidence type="ECO:0000256" key="1">
    <source>
        <dbReference type="ARBA" id="ARBA00022723"/>
    </source>
</evidence>
<dbReference type="Gene3D" id="1.10.600.10">
    <property type="entry name" value="Farnesyl Diphosphate Synthase"/>
    <property type="match status" value="1"/>
</dbReference>
<keyword evidence="3" id="KW-0808">Transferase</keyword>
<comment type="similarity">
    <text evidence="3">Belongs to the FPP/GGPP synthase family.</text>
</comment>
<dbReference type="InterPro" id="IPR033749">
    <property type="entry name" value="Polyprenyl_synt_CS"/>
</dbReference>
<proteinExistence type="inferred from homology"/>
<feature type="region of interest" description="Disordered" evidence="4">
    <location>
        <begin position="324"/>
        <end position="345"/>
    </location>
</feature>
<evidence type="ECO:0000256" key="2">
    <source>
        <dbReference type="ARBA" id="ARBA00022842"/>
    </source>
</evidence>
<dbReference type="SUPFAM" id="SSF48576">
    <property type="entry name" value="Terpenoid synthases"/>
    <property type="match status" value="1"/>
</dbReference>
<dbReference type="EMBL" id="JAAVJB010000074">
    <property type="protein sequence ID" value="NJP66886.1"/>
    <property type="molecule type" value="Genomic_DNA"/>
</dbReference>
<dbReference type="RefSeq" id="WP_167933408.1">
    <property type="nucleotide sequence ID" value="NZ_JAAVJB010000074.1"/>
</dbReference>
<feature type="compositionally biased region" description="Basic and acidic residues" evidence="4">
    <location>
        <begin position="326"/>
        <end position="338"/>
    </location>
</feature>
<feature type="region of interest" description="Disordered" evidence="4">
    <location>
        <begin position="1"/>
        <end position="30"/>
    </location>
</feature>
<sequence length="368" mass="37900">MSTPTAVPPTGRPAATVPAQGAAPSPADTPARAALRRARILVEPSLLGWIDLLPGELRRIARYHFGWNDAAGRPDRGLTGKVLRPALVLSAAEACGGRPEDALPPAVAVELVHNFSLLHDDILDGDTTRRHRATAWTVFGSPGALLTGDALLSHAFRVLADEGTPRAAAGVRALADATTLLVDGEHTDVGFESRGAVPLAECLSMSERKTAELLACSCALGAVWAGAPSERVAALRRFGHHLGLGFQIADDLLGIWGDPALTGKPAGADLAARKKSLPVSAALAADGSAARRLAARYGPVDPDGPPEGPERLTELADLVEQAGGRRWAEHAAAEHADRAASALADSGATGEAAAALAGLAELACRRDS</sequence>
<gene>
    <name evidence="5" type="ORF">HCJ92_11445</name>
</gene>
<keyword evidence="2" id="KW-0460">Magnesium</keyword>
<dbReference type="InterPro" id="IPR000092">
    <property type="entry name" value="Polyprenyl_synt"/>
</dbReference>
<evidence type="ECO:0000313" key="6">
    <source>
        <dbReference type="Proteomes" id="UP000746503"/>
    </source>
</evidence>
<evidence type="ECO:0000256" key="4">
    <source>
        <dbReference type="SAM" id="MobiDB-lite"/>
    </source>
</evidence>
<dbReference type="Proteomes" id="UP000746503">
    <property type="component" value="Unassembled WGS sequence"/>
</dbReference>
<dbReference type="InterPro" id="IPR008949">
    <property type="entry name" value="Isoprenoid_synthase_dom_sf"/>
</dbReference>
<dbReference type="PROSITE" id="PS00723">
    <property type="entry name" value="POLYPRENYL_SYNTHASE_1"/>
    <property type="match status" value="1"/>
</dbReference>
<dbReference type="Pfam" id="PF00348">
    <property type="entry name" value="polyprenyl_synt"/>
    <property type="match status" value="1"/>
</dbReference>
<name>A0ABX1ALJ1_9ACTN</name>
<feature type="compositionally biased region" description="Pro residues" evidence="4">
    <location>
        <begin position="1"/>
        <end position="11"/>
    </location>
</feature>
<dbReference type="PANTHER" id="PTHR12001">
    <property type="entry name" value="GERANYLGERANYL PYROPHOSPHATE SYNTHASE"/>
    <property type="match status" value="1"/>
</dbReference>
<dbReference type="PROSITE" id="PS00444">
    <property type="entry name" value="POLYPRENYL_SYNTHASE_2"/>
    <property type="match status" value="1"/>
</dbReference>
<evidence type="ECO:0000313" key="5">
    <source>
        <dbReference type="EMBL" id="NJP66886.1"/>
    </source>
</evidence>
<dbReference type="CDD" id="cd00685">
    <property type="entry name" value="Trans_IPPS_HT"/>
    <property type="match status" value="1"/>
</dbReference>